<dbReference type="InterPro" id="IPR018490">
    <property type="entry name" value="cNMP-bd_dom_sf"/>
</dbReference>
<feature type="domain" description="Protein kinase" evidence="13">
    <location>
        <begin position="582"/>
        <end position="843"/>
    </location>
</feature>
<dbReference type="PROSITE" id="PS00108">
    <property type="entry name" value="PROTEIN_KINASE_ST"/>
    <property type="match status" value="1"/>
</dbReference>
<feature type="domain" description="AGC-kinase C-terminal" evidence="15">
    <location>
        <begin position="844"/>
        <end position="900"/>
    </location>
</feature>
<dbReference type="SMART" id="SM00100">
    <property type="entry name" value="cNMP"/>
    <property type="match status" value="2"/>
</dbReference>
<dbReference type="Gene3D" id="1.10.510.10">
    <property type="entry name" value="Transferase(Phosphotransferase) domain 1"/>
    <property type="match status" value="1"/>
</dbReference>
<dbReference type="GO" id="GO:0004692">
    <property type="term" value="F:cGMP-dependent protein kinase activity"/>
    <property type="evidence" value="ECO:0007669"/>
    <property type="project" value="UniProtKB-EC"/>
</dbReference>
<sequence>MGCTSSRPAVNNSAAAVTVDAKPAATATAANDGKVNAKTDAAARKEDAAGKEVATVKFAVKNGQVQDPPEDPEDEEPKMYIGLGTRRESTTEIEVQQGIARRASSKGAKILLPEGVDNTAIGSSMSGNFMQNIHSSPVAATLTYTPPKFDKSDADGEFISIALQRNFIFANALSDEAEARNRELKLVVDAFEPFEVATSGLTILSANSVGDYFYILKEGSVDYMTADPRTKTRTVTRTAKRPGQSFGELCLLYDCPPPADCVSGPNTPVKLWRLNKTTFRQIMALTSMKKDETLRNALKTVKHLELLDGEFINRIADALDVKEVPKGAVLYKEGDAIGEFYVIGSEGKVEVTRVHGKSVVLGPGEAFGEEALVPKNIPAPQTRMETVKALEKTTVFTTTADQLNRVIGSLDDAIQLSQDRRLLKSVPVFRDSDFEPFEYELLAALIEKVTFKGGKEVVLEDELVEAPALYIVYDGILEMECEKYPERERALRKGDFFGEASLLPDKNSKFGGKGGSKYHEESVIVLSDIVVCGKLTLANIDSVILDLHRLGCNRPGQKKYSGPKRLNSISDNEPPPQSLDELKYHHLFGAGTFGRVWCVTRVGGKIAYALKIQSKRELLDQRQASSAVRERGVMAKLDHPFVCKLVASFQDDACIYMLLTLIQGGELLNLIQGGETYGGLPESAAKFYAAGIAEGLTYMHRRHIVYRDLKPENVLLDKDGYAVIVDLGFAKSVSDKTYTFCGTPLYLAPEIVLSKGHDRAVDYWSLGCLIYEMLFGTTPFYEKGIDQKGLFRNIVRGKWEIPRKYKLSKNASNLISGMLQRKPTERLGCLAGGYRDIKNHPWMQEVNFVKLVQKQIKAPWTPKIDDPLDISNFESFDDDGGFGKGKKPLTTEEQLVFQDF</sequence>
<dbReference type="PRINTS" id="PR00103">
    <property type="entry name" value="CAMPKINASE"/>
</dbReference>
<dbReference type="InterPro" id="IPR000595">
    <property type="entry name" value="cNMP-bd_dom"/>
</dbReference>
<reference evidence="16 17" key="1">
    <citation type="journal article" date="2020" name="G3 (Bethesda)">
        <title>Improved Reference Genome for Cyclotella cryptica CCMP332, a Model for Cell Wall Morphogenesis, Salinity Adaptation, and Lipid Production in Diatoms (Bacillariophyta).</title>
        <authorList>
            <person name="Roberts W.R."/>
            <person name="Downey K.M."/>
            <person name="Ruck E.C."/>
            <person name="Traller J.C."/>
            <person name="Alverson A.J."/>
        </authorList>
    </citation>
    <scope>NUCLEOTIDE SEQUENCE [LARGE SCALE GENOMIC DNA]</scope>
    <source>
        <strain evidence="16 17">CCMP332</strain>
    </source>
</reference>
<dbReference type="InterPro" id="IPR000961">
    <property type="entry name" value="AGC-kinase_C"/>
</dbReference>
<keyword evidence="5" id="KW-0808">Transferase</keyword>
<dbReference type="PROSITE" id="PS51285">
    <property type="entry name" value="AGC_KINASE_CTER"/>
    <property type="match status" value="1"/>
</dbReference>
<keyword evidence="6" id="KW-0547">Nucleotide-binding</keyword>
<keyword evidence="17" id="KW-1185">Reference proteome</keyword>
<keyword evidence="4" id="KW-0140">cGMP</keyword>
<dbReference type="InterPro" id="IPR008271">
    <property type="entry name" value="Ser/Thr_kinase_AS"/>
</dbReference>
<dbReference type="InterPro" id="IPR000719">
    <property type="entry name" value="Prot_kinase_dom"/>
</dbReference>
<keyword evidence="7" id="KW-0418">Kinase</keyword>
<dbReference type="PROSITE" id="PS50011">
    <property type="entry name" value="PROTEIN_KINASE_DOM"/>
    <property type="match status" value="1"/>
</dbReference>
<dbReference type="GO" id="GO:0005524">
    <property type="term" value="F:ATP binding"/>
    <property type="evidence" value="ECO:0007669"/>
    <property type="project" value="UniProtKB-KW"/>
</dbReference>
<dbReference type="PROSITE" id="PS50042">
    <property type="entry name" value="CNMP_BINDING_3"/>
    <property type="match status" value="3"/>
</dbReference>
<dbReference type="SUPFAM" id="SSF56112">
    <property type="entry name" value="Protein kinase-like (PK-like)"/>
    <property type="match status" value="1"/>
</dbReference>
<accession>A0ABD3PET1</accession>
<keyword evidence="9" id="KW-0142">cGMP-binding</keyword>
<keyword evidence="3" id="KW-0723">Serine/threonine-protein kinase</keyword>
<comment type="catalytic activity">
    <reaction evidence="10">
        <text>L-threonyl-[protein] + ATP = O-phospho-L-threonyl-[protein] + ADP + H(+)</text>
        <dbReference type="Rhea" id="RHEA:46608"/>
        <dbReference type="Rhea" id="RHEA-COMP:11060"/>
        <dbReference type="Rhea" id="RHEA-COMP:11605"/>
        <dbReference type="ChEBI" id="CHEBI:15378"/>
        <dbReference type="ChEBI" id="CHEBI:30013"/>
        <dbReference type="ChEBI" id="CHEBI:30616"/>
        <dbReference type="ChEBI" id="CHEBI:61977"/>
        <dbReference type="ChEBI" id="CHEBI:456216"/>
        <dbReference type="EC" id="2.7.11.12"/>
    </reaction>
</comment>
<feature type="domain" description="Cyclic nucleotide-binding" evidence="14">
    <location>
        <begin position="183"/>
        <end position="300"/>
    </location>
</feature>
<feature type="domain" description="Cyclic nucleotide-binding" evidence="14">
    <location>
        <begin position="303"/>
        <end position="424"/>
    </location>
</feature>
<dbReference type="EC" id="2.7.11.12" evidence="2"/>
<dbReference type="SUPFAM" id="SSF51206">
    <property type="entry name" value="cAMP-binding domain-like"/>
    <property type="match status" value="3"/>
</dbReference>
<feature type="region of interest" description="Disordered" evidence="12">
    <location>
        <begin position="24"/>
        <end position="49"/>
    </location>
</feature>
<comment type="caution">
    <text evidence="16">The sequence shown here is derived from an EMBL/GenBank/DDBJ whole genome shotgun (WGS) entry which is preliminary data.</text>
</comment>
<organism evidence="16 17">
    <name type="scientific">Cyclotella cryptica</name>
    <dbReference type="NCBI Taxonomy" id="29204"/>
    <lineage>
        <taxon>Eukaryota</taxon>
        <taxon>Sar</taxon>
        <taxon>Stramenopiles</taxon>
        <taxon>Ochrophyta</taxon>
        <taxon>Bacillariophyta</taxon>
        <taxon>Coscinodiscophyceae</taxon>
        <taxon>Thalassiosirophycidae</taxon>
        <taxon>Stephanodiscales</taxon>
        <taxon>Stephanodiscaceae</taxon>
        <taxon>Cyclotella</taxon>
    </lineage>
</organism>
<dbReference type="Proteomes" id="UP001516023">
    <property type="component" value="Unassembled WGS sequence"/>
</dbReference>
<comment type="catalytic activity">
    <reaction evidence="11">
        <text>L-seryl-[protein] + ATP = O-phospho-L-seryl-[protein] + ADP + H(+)</text>
        <dbReference type="Rhea" id="RHEA:17989"/>
        <dbReference type="Rhea" id="RHEA-COMP:9863"/>
        <dbReference type="Rhea" id="RHEA-COMP:11604"/>
        <dbReference type="ChEBI" id="CHEBI:15378"/>
        <dbReference type="ChEBI" id="CHEBI:29999"/>
        <dbReference type="ChEBI" id="CHEBI:30616"/>
        <dbReference type="ChEBI" id="CHEBI:83421"/>
        <dbReference type="ChEBI" id="CHEBI:456216"/>
        <dbReference type="EC" id="2.7.11.12"/>
    </reaction>
</comment>
<dbReference type="InterPro" id="IPR014710">
    <property type="entry name" value="RmlC-like_jellyroll"/>
</dbReference>
<evidence type="ECO:0000256" key="8">
    <source>
        <dbReference type="ARBA" id="ARBA00022840"/>
    </source>
</evidence>
<evidence type="ECO:0000256" key="6">
    <source>
        <dbReference type="ARBA" id="ARBA00022741"/>
    </source>
</evidence>
<dbReference type="Pfam" id="PF00027">
    <property type="entry name" value="cNMP_binding"/>
    <property type="match status" value="2"/>
</dbReference>
<dbReference type="CDD" id="cd00038">
    <property type="entry name" value="CAP_ED"/>
    <property type="match status" value="3"/>
</dbReference>
<name>A0ABD3PET1_9STRA</name>
<evidence type="ECO:0000256" key="2">
    <source>
        <dbReference type="ARBA" id="ARBA00012428"/>
    </source>
</evidence>
<evidence type="ECO:0000259" key="14">
    <source>
        <dbReference type="PROSITE" id="PS50042"/>
    </source>
</evidence>
<protein>
    <recommendedName>
        <fullName evidence="2">cGMP-dependent protein kinase</fullName>
        <ecNumber evidence="2">2.7.11.12</ecNumber>
    </recommendedName>
</protein>
<dbReference type="GO" id="GO:0030553">
    <property type="term" value="F:cGMP binding"/>
    <property type="evidence" value="ECO:0007669"/>
    <property type="project" value="UniProtKB-KW"/>
</dbReference>
<evidence type="ECO:0000256" key="12">
    <source>
        <dbReference type="SAM" id="MobiDB-lite"/>
    </source>
</evidence>
<evidence type="ECO:0000256" key="11">
    <source>
        <dbReference type="ARBA" id="ARBA00047462"/>
    </source>
</evidence>
<evidence type="ECO:0000256" key="5">
    <source>
        <dbReference type="ARBA" id="ARBA00022679"/>
    </source>
</evidence>
<evidence type="ECO:0000259" key="13">
    <source>
        <dbReference type="PROSITE" id="PS50011"/>
    </source>
</evidence>
<dbReference type="EMBL" id="JABMIG020000191">
    <property type="protein sequence ID" value="KAL3786605.1"/>
    <property type="molecule type" value="Genomic_DNA"/>
</dbReference>
<keyword evidence="8" id="KW-0067">ATP-binding</keyword>
<gene>
    <name evidence="16" type="ORF">HJC23_008201</name>
</gene>
<dbReference type="InterPro" id="IPR011009">
    <property type="entry name" value="Kinase-like_dom_sf"/>
</dbReference>
<dbReference type="AlphaFoldDB" id="A0ABD3PET1"/>
<evidence type="ECO:0000259" key="15">
    <source>
        <dbReference type="PROSITE" id="PS51285"/>
    </source>
</evidence>
<dbReference type="PANTHER" id="PTHR24353">
    <property type="entry name" value="CYCLIC NUCLEOTIDE-DEPENDENT PROTEIN KINASE"/>
    <property type="match status" value="1"/>
</dbReference>
<dbReference type="Pfam" id="PF00069">
    <property type="entry name" value="Pkinase"/>
    <property type="match status" value="1"/>
</dbReference>
<evidence type="ECO:0000256" key="1">
    <source>
        <dbReference type="ARBA" id="ARBA00006352"/>
    </source>
</evidence>
<comment type="similarity">
    <text evidence="1">Belongs to the protein kinase superfamily. AGC Ser/Thr protein kinase family. cGMP subfamily.</text>
</comment>
<evidence type="ECO:0000313" key="16">
    <source>
        <dbReference type="EMBL" id="KAL3786605.1"/>
    </source>
</evidence>
<dbReference type="Gene3D" id="2.60.120.10">
    <property type="entry name" value="Jelly Rolls"/>
    <property type="match status" value="3"/>
</dbReference>
<feature type="compositionally biased region" description="Basic and acidic residues" evidence="12">
    <location>
        <begin position="35"/>
        <end position="49"/>
    </location>
</feature>
<proteinExistence type="inferred from homology"/>
<dbReference type="Gene3D" id="3.30.200.20">
    <property type="entry name" value="Phosphorylase Kinase, domain 1"/>
    <property type="match status" value="1"/>
</dbReference>
<feature type="domain" description="Cyclic nucleotide-binding" evidence="14">
    <location>
        <begin position="469"/>
        <end position="503"/>
    </location>
</feature>
<evidence type="ECO:0000256" key="4">
    <source>
        <dbReference type="ARBA" id="ARBA00022535"/>
    </source>
</evidence>
<evidence type="ECO:0000256" key="9">
    <source>
        <dbReference type="ARBA" id="ARBA00022992"/>
    </source>
</evidence>
<evidence type="ECO:0000256" key="3">
    <source>
        <dbReference type="ARBA" id="ARBA00022527"/>
    </source>
</evidence>
<evidence type="ECO:0000313" key="17">
    <source>
        <dbReference type="Proteomes" id="UP001516023"/>
    </source>
</evidence>
<dbReference type="PANTHER" id="PTHR24353:SF143">
    <property type="entry name" value="PROTEIN KINASE DOMAIN-CONTAINING PROTEIN"/>
    <property type="match status" value="1"/>
</dbReference>
<dbReference type="SMART" id="SM00220">
    <property type="entry name" value="S_TKc"/>
    <property type="match status" value="1"/>
</dbReference>
<evidence type="ECO:0000256" key="10">
    <source>
        <dbReference type="ARBA" id="ARBA00047298"/>
    </source>
</evidence>
<dbReference type="FunFam" id="1.10.510.10:FF:000210">
    <property type="entry name" value="Non-specific serine/threonine protein kinase"/>
    <property type="match status" value="1"/>
</dbReference>
<evidence type="ECO:0000256" key="7">
    <source>
        <dbReference type="ARBA" id="ARBA00022777"/>
    </source>
</evidence>